<evidence type="ECO:0000256" key="1">
    <source>
        <dbReference type="SAM" id="MobiDB-lite"/>
    </source>
</evidence>
<feature type="compositionally biased region" description="Basic and acidic residues" evidence="1">
    <location>
        <begin position="61"/>
        <end position="70"/>
    </location>
</feature>
<keyword evidence="3" id="KW-1185">Reference proteome</keyword>
<dbReference type="Proteomes" id="UP000317909">
    <property type="component" value="Chromosome"/>
</dbReference>
<reference evidence="2 3" key="1">
    <citation type="submission" date="2019-02" db="EMBL/GenBank/DDBJ databases">
        <title>Deep-cultivation of Planctomycetes and their phenomic and genomic characterization uncovers novel biology.</title>
        <authorList>
            <person name="Wiegand S."/>
            <person name="Jogler M."/>
            <person name="Boedeker C."/>
            <person name="Pinto D."/>
            <person name="Vollmers J."/>
            <person name="Rivas-Marin E."/>
            <person name="Kohn T."/>
            <person name="Peeters S.H."/>
            <person name="Heuer A."/>
            <person name="Rast P."/>
            <person name="Oberbeckmann S."/>
            <person name="Bunk B."/>
            <person name="Jeske O."/>
            <person name="Meyerdierks A."/>
            <person name="Storesund J.E."/>
            <person name="Kallscheuer N."/>
            <person name="Luecker S."/>
            <person name="Lage O.M."/>
            <person name="Pohl T."/>
            <person name="Merkel B.J."/>
            <person name="Hornburger P."/>
            <person name="Mueller R.-W."/>
            <person name="Bruemmer F."/>
            <person name="Labrenz M."/>
            <person name="Spormann A.M."/>
            <person name="Op den Camp H."/>
            <person name="Overmann J."/>
            <person name="Amann R."/>
            <person name="Jetten M.S.M."/>
            <person name="Mascher T."/>
            <person name="Medema M.H."/>
            <person name="Devos D.P."/>
            <person name="Kaster A.-K."/>
            <person name="Ovreas L."/>
            <person name="Rohde M."/>
            <person name="Galperin M.Y."/>
            <person name="Jogler C."/>
        </authorList>
    </citation>
    <scope>NUCLEOTIDE SEQUENCE [LARGE SCALE GENOMIC DNA]</scope>
    <source>
        <strain evidence="2 3">I41</strain>
    </source>
</reference>
<accession>A0A517U3W7</accession>
<sequence length="70" mass="7906">MRKPATKNLNQVEQSCTHDLLAAVLPTFVMKPMSNSSQTTGRRRRFTDQRRCLGGQSGPFRDARRPAAFI</sequence>
<evidence type="ECO:0000313" key="2">
    <source>
        <dbReference type="EMBL" id="QDT75316.1"/>
    </source>
</evidence>
<feature type="region of interest" description="Disordered" evidence="1">
    <location>
        <begin position="32"/>
        <end position="70"/>
    </location>
</feature>
<organism evidence="2 3">
    <name type="scientific">Lacipirellula limnantheis</name>
    <dbReference type="NCBI Taxonomy" id="2528024"/>
    <lineage>
        <taxon>Bacteria</taxon>
        <taxon>Pseudomonadati</taxon>
        <taxon>Planctomycetota</taxon>
        <taxon>Planctomycetia</taxon>
        <taxon>Pirellulales</taxon>
        <taxon>Lacipirellulaceae</taxon>
        <taxon>Lacipirellula</taxon>
    </lineage>
</organism>
<dbReference type="AlphaFoldDB" id="A0A517U3W7"/>
<proteinExistence type="predicted"/>
<evidence type="ECO:0000313" key="3">
    <source>
        <dbReference type="Proteomes" id="UP000317909"/>
    </source>
</evidence>
<gene>
    <name evidence="2" type="ORF">I41_45260</name>
</gene>
<protein>
    <submittedName>
        <fullName evidence="2">Uncharacterized protein</fullName>
    </submittedName>
</protein>
<name>A0A517U3W7_9BACT</name>
<dbReference type="EMBL" id="CP036339">
    <property type="protein sequence ID" value="QDT75316.1"/>
    <property type="molecule type" value="Genomic_DNA"/>
</dbReference>
<dbReference type="KEGG" id="llh:I41_45260"/>